<evidence type="ECO:0000313" key="1">
    <source>
        <dbReference type="EMBL" id="BDI29383.1"/>
    </source>
</evidence>
<dbReference type="SUPFAM" id="SSF52980">
    <property type="entry name" value="Restriction endonuclease-like"/>
    <property type="match status" value="1"/>
</dbReference>
<dbReference type="EMBL" id="AP025739">
    <property type="protein sequence ID" value="BDI29383.1"/>
    <property type="molecule type" value="Genomic_DNA"/>
</dbReference>
<dbReference type="Gene3D" id="3.40.1350.10">
    <property type="match status" value="1"/>
</dbReference>
<dbReference type="RefSeq" id="WP_119325263.1">
    <property type="nucleotide sequence ID" value="NZ_AP025739.1"/>
</dbReference>
<sequence length="131" mass="14778">MPNRNYIKGREGEYIVVNMLKSLGYVVTRAAASHGVFDVVALGVRGRHTHNLAIQVKRGKTKPSPCEYQSSIDADLLDSNHRMVLYLPTEQPSSMPRVIYSNIEPLPDWCAFAGWQLGMPPKQMTLRLPRK</sequence>
<dbReference type="AlphaFoldDB" id="A0A402D731"/>
<evidence type="ECO:0000313" key="2">
    <source>
        <dbReference type="Proteomes" id="UP000287394"/>
    </source>
</evidence>
<dbReference type="KEGG" id="ccot:CCAX7_14340"/>
<keyword evidence="2" id="KW-1185">Reference proteome</keyword>
<dbReference type="GO" id="GO:0003676">
    <property type="term" value="F:nucleic acid binding"/>
    <property type="evidence" value="ECO:0007669"/>
    <property type="project" value="InterPro"/>
</dbReference>
<dbReference type="InterPro" id="IPR011856">
    <property type="entry name" value="tRNA_endonuc-like_dom_sf"/>
</dbReference>
<accession>A0A402D731</accession>
<organism evidence="1 2">
    <name type="scientific">Capsulimonas corticalis</name>
    <dbReference type="NCBI Taxonomy" id="2219043"/>
    <lineage>
        <taxon>Bacteria</taxon>
        <taxon>Bacillati</taxon>
        <taxon>Armatimonadota</taxon>
        <taxon>Armatimonadia</taxon>
        <taxon>Capsulimonadales</taxon>
        <taxon>Capsulimonadaceae</taxon>
        <taxon>Capsulimonas</taxon>
    </lineage>
</organism>
<proteinExistence type="predicted"/>
<name>A0A402D731_9BACT</name>
<gene>
    <name evidence="1" type="ORF">CCAX7_14340</name>
</gene>
<protein>
    <submittedName>
        <fullName evidence="1">Uncharacterized protein</fullName>
    </submittedName>
</protein>
<dbReference type="InterPro" id="IPR011335">
    <property type="entry name" value="Restrct_endonuc-II-like"/>
</dbReference>
<reference evidence="1 2" key="1">
    <citation type="journal article" date="2019" name="Int. J. Syst. Evol. Microbiol.">
        <title>Capsulimonas corticalis gen. nov., sp. nov., an aerobic capsulated bacterium, of a novel bacterial order, Capsulimonadales ord. nov., of the class Armatimonadia of the phylum Armatimonadetes.</title>
        <authorList>
            <person name="Li J."/>
            <person name="Kudo C."/>
            <person name="Tonouchi A."/>
        </authorList>
    </citation>
    <scope>NUCLEOTIDE SEQUENCE [LARGE SCALE GENOMIC DNA]</scope>
    <source>
        <strain evidence="1 2">AX-7</strain>
    </source>
</reference>
<dbReference type="Proteomes" id="UP000287394">
    <property type="component" value="Chromosome"/>
</dbReference>